<name>A0A1Y2A784_9PLEO</name>
<sequence>MFDLNNPTAVDVKDTEAACRPIFEYLMERCTVGTRGAGNFRISRKSLAAQLEDDNGTCQVRMENVIQALRKSKCVCRDIIEDDLKIIRLVHMPARYLKAVGKCSASRTLFANEGHIFRRTGNLWYLDNSLFPFSHIEELSAQWPNTSLNERLKRLVEYDFLKERNYRRAQSAGRKESRSRESAKLKQTLTS</sequence>
<accession>A0A1Y2A784</accession>
<dbReference type="EMBL" id="MCFA01000007">
    <property type="protein sequence ID" value="ORY18368.1"/>
    <property type="molecule type" value="Genomic_DNA"/>
</dbReference>
<evidence type="ECO:0000313" key="3">
    <source>
        <dbReference type="Proteomes" id="UP000193144"/>
    </source>
</evidence>
<dbReference type="AlphaFoldDB" id="A0A1Y2A784"/>
<evidence type="ECO:0000313" key="2">
    <source>
        <dbReference type="EMBL" id="ORY18368.1"/>
    </source>
</evidence>
<gene>
    <name evidence="2" type="ORF">BCR34DRAFT_582997</name>
</gene>
<protein>
    <submittedName>
        <fullName evidence="2">Uncharacterized protein</fullName>
    </submittedName>
</protein>
<organism evidence="2 3">
    <name type="scientific">Clohesyomyces aquaticus</name>
    <dbReference type="NCBI Taxonomy" id="1231657"/>
    <lineage>
        <taxon>Eukaryota</taxon>
        <taxon>Fungi</taxon>
        <taxon>Dikarya</taxon>
        <taxon>Ascomycota</taxon>
        <taxon>Pezizomycotina</taxon>
        <taxon>Dothideomycetes</taxon>
        <taxon>Pleosporomycetidae</taxon>
        <taxon>Pleosporales</taxon>
        <taxon>Lindgomycetaceae</taxon>
        <taxon>Clohesyomyces</taxon>
    </lineage>
</organism>
<comment type="caution">
    <text evidence="2">The sequence shown here is derived from an EMBL/GenBank/DDBJ whole genome shotgun (WGS) entry which is preliminary data.</text>
</comment>
<reference evidence="2 3" key="1">
    <citation type="submission" date="2016-07" db="EMBL/GenBank/DDBJ databases">
        <title>Pervasive Adenine N6-methylation of Active Genes in Fungi.</title>
        <authorList>
            <consortium name="DOE Joint Genome Institute"/>
            <person name="Mondo S.J."/>
            <person name="Dannebaum R.O."/>
            <person name="Kuo R.C."/>
            <person name="Labutti K."/>
            <person name="Haridas S."/>
            <person name="Kuo A."/>
            <person name="Salamov A."/>
            <person name="Ahrendt S.R."/>
            <person name="Lipzen A."/>
            <person name="Sullivan W."/>
            <person name="Andreopoulos W.B."/>
            <person name="Clum A."/>
            <person name="Lindquist E."/>
            <person name="Daum C."/>
            <person name="Ramamoorthy G.K."/>
            <person name="Gryganskyi A."/>
            <person name="Culley D."/>
            <person name="Magnuson J.K."/>
            <person name="James T.Y."/>
            <person name="O'Malley M.A."/>
            <person name="Stajich J.E."/>
            <person name="Spatafora J.W."/>
            <person name="Visel A."/>
            <person name="Grigoriev I.V."/>
        </authorList>
    </citation>
    <scope>NUCLEOTIDE SEQUENCE [LARGE SCALE GENOMIC DNA]</scope>
    <source>
        <strain evidence="2 3">CBS 115471</strain>
    </source>
</reference>
<feature type="region of interest" description="Disordered" evidence="1">
    <location>
        <begin position="169"/>
        <end position="191"/>
    </location>
</feature>
<dbReference type="Proteomes" id="UP000193144">
    <property type="component" value="Unassembled WGS sequence"/>
</dbReference>
<evidence type="ECO:0000256" key="1">
    <source>
        <dbReference type="SAM" id="MobiDB-lite"/>
    </source>
</evidence>
<keyword evidence="3" id="KW-1185">Reference proteome</keyword>
<dbReference type="OrthoDB" id="3801063at2759"/>
<feature type="compositionally biased region" description="Basic and acidic residues" evidence="1">
    <location>
        <begin position="173"/>
        <end position="184"/>
    </location>
</feature>
<proteinExistence type="predicted"/>